<dbReference type="Proteomes" id="UP001489719">
    <property type="component" value="Unassembled WGS sequence"/>
</dbReference>
<evidence type="ECO:0000313" key="1">
    <source>
        <dbReference type="EMBL" id="KAK9326131.1"/>
    </source>
</evidence>
<reference evidence="2" key="1">
    <citation type="journal article" date="2024" name="Front. Bioeng. Biotechnol.">
        <title>Genome-scale model development and genomic sequencing of the oleaginous clade Lipomyces.</title>
        <authorList>
            <person name="Czajka J.J."/>
            <person name="Han Y."/>
            <person name="Kim J."/>
            <person name="Mondo S.J."/>
            <person name="Hofstad B.A."/>
            <person name="Robles A."/>
            <person name="Haridas S."/>
            <person name="Riley R."/>
            <person name="LaButti K."/>
            <person name="Pangilinan J."/>
            <person name="Andreopoulos W."/>
            <person name="Lipzen A."/>
            <person name="Yan J."/>
            <person name="Wang M."/>
            <person name="Ng V."/>
            <person name="Grigoriev I.V."/>
            <person name="Spatafora J.W."/>
            <person name="Magnuson J.K."/>
            <person name="Baker S.E."/>
            <person name="Pomraning K.R."/>
        </authorList>
    </citation>
    <scope>NUCLEOTIDE SEQUENCE [LARGE SCALE GENOMIC DNA]</scope>
    <source>
        <strain evidence="2">CBS 10300</strain>
    </source>
</reference>
<dbReference type="EMBL" id="MU970035">
    <property type="protein sequence ID" value="KAK9326131.1"/>
    <property type="molecule type" value="Genomic_DNA"/>
</dbReference>
<name>A0ACC3TYP6_9ASCO</name>
<keyword evidence="2" id="KW-1185">Reference proteome</keyword>
<gene>
    <name evidence="1" type="ORF">V1517DRAFT_311861</name>
</gene>
<organism evidence="1 2">
    <name type="scientific">Lipomyces orientalis</name>
    <dbReference type="NCBI Taxonomy" id="1233043"/>
    <lineage>
        <taxon>Eukaryota</taxon>
        <taxon>Fungi</taxon>
        <taxon>Dikarya</taxon>
        <taxon>Ascomycota</taxon>
        <taxon>Saccharomycotina</taxon>
        <taxon>Lipomycetes</taxon>
        <taxon>Lipomycetales</taxon>
        <taxon>Lipomycetaceae</taxon>
        <taxon>Lipomyces</taxon>
    </lineage>
</organism>
<sequence>MVSTVRHQIHGRGRRHLYVQVNNADSKSLETILTALDPARIALSMCYIVSFTLVCCFIYDDCNKIFVILQHPHSGLASELINYIIKAILIAGIIRLVCRLGLIWLSAYFYGFFYLRDVCAGVLSK</sequence>
<evidence type="ECO:0000313" key="2">
    <source>
        <dbReference type="Proteomes" id="UP001489719"/>
    </source>
</evidence>
<protein>
    <submittedName>
        <fullName evidence="1">Uncharacterized protein</fullName>
    </submittedName>
</protein>
<proteinExistence type="predicted"/>
<accession>A0ACC3TYP6</accession>
<comment type="caution">
    <text evidence="1">The sequence shown here is derived from an EMBL/GenBank/DDBJ whole genome shotgun (WGS) entry which is preliminary data.</text>
</comment>